<dbReference type="OrthoDB" id="271821at2"/>
<accession>A0A0F2KT53</accession>
<dbReference type="Pfam" id="PF12760">
    <property type="entry name" value="Zn_ribbon_IS1595"/>
    <property type="match status" value="1"/>
</dbReference>
<dbReference type="KEGG" id="ati:AL072_00195"/>
<dbReference type="NCBIfam" id="NF033547">
    <property type="entry name" value="transpos_IS1595"/>
    <property type="match status" value="1"/>
</dbReference>
<dbReference type="CDD" id="cd20335">
    <property type="entry name" value="BRcat_RBR"/>
    <property type="match status" value="1"/>
</dbReference>
<dbReference type="InterPro" id="IPR024445">
    <property type="entry name" value="Tnp_ISXO2-like"/>
</dbReference>
<evidence type="ECO:0000313" key="5">
    <source>
        <dbReference type="EMBL" id="ALG70978.1"/>
    </source>
</evidence>
<dbReference type="KEGG" id="ati:AL072_08690"/>
<dbReference type="RefSeq" id="WP_045580516.1">
    <property type="nucleotide sequence ID" value="NZ_CP012401.1"/>
</dbReference>
<dbReference type="Proteomes" id="UP000069935">
    <property type="component" value="Chromosome 1"/>
</dbReference>
<name>A0A0F2KT53_9PROT</name>
<dbReference type="EMBL" id="CP012401">
    <property type="protein sequence ID" value="ALG71127.1"/>
    <property type="molecule type" value="Genomic_DNA"/>
</dbReference>
<feature type="domain" description="ISXO2-like transposase" evidence="1">
    <location>
        <begin position="146"/>
        <end position="296"/>
    </location>
</feature>
<dbReference type="Proteomes" id="UP000069935">
    <property type="component" value="Chromosome 3"/>
</dbReference>
<evidence type="ECO:0000313" key="8">
    <source>
        <dbReference type="EMBL" id="ALG73779.1"/>
    </source>
</evidence>
<dbReference type="EMBL" id="CP012403">
    <property type="protein sequence ID" value="ALG73779.1"/>
    <property type="molecule type" value="Genomic_DNA"/>
</dbReference>
<proteinExistence type="predicted"/>
<evidence type="ECO:0000313" key="4">
    <source>
        <dbReference type="EMBL" id="ALG70592.1"/>
    </source>
</evidence>
<evidence type="ECO:0000313" key="3">
    <source>
        <dbReference type="EMBL" id="ALG69682.1"/>
    </source>
</evidence>
<evidence type="ECO:0000313" key="7">
    <source>
        <dbReference type="EMBL" id="ALG72746.1"/>
    </source>
</evidence>
<evidence type="ECO:0000313" key="9">
    <source>
        <dbReference type="Proteomes" id="UP000069935"/>
    </source>
</evidence>
<dbReference type="EMBL" id="CP012401">
    <property type="protein sequence ID" value="ALG69608.1"/>
    <property type="molecule type" value="Genomic_DNA"/>
</dbReference>
<keyword evidence="9" id="KW-1185">Reference proteome</keyword>
<dbReference type="EMBL" id="CP012401">
    <property type="protein sequence ID" value="ALG70978.1"/>
    <property type="molecule type" value="Genomic_DNA"/>
</dbReference>
<organism evidence="8 9">
    <name type="scientific">Azospirillum thiophilum</name>
    <dbReference type="NCBI Taxonomy" id="528244"/>
    <lineage>
        <taxon>Bacteria</taxon>
        <taxon>Pseudomonadati</taxon>
        <taxon>Pseudomonadota</taxon>
        <taxon>Alphaproteobacteria</taxon>
        <taxon>Rhodospirillales</taxon>
        <taxon>Azospirillaceae</taxon>
        <taxon>Azospirillum</taxon>
    </lineage>
</organism>
<dbReference type="SMART" id="SM01126">
    <property type="entry name" value="DDE_Tnp_IS1595"/>
    <property type="match status" value="1"/>
</dbReference>
<dbReference type="InterPro" id="IPR024442">
    <property type="entry name" value="Transposase_Zn_ribbon"/>
</dbReference>
<dbReference type="AlphaFoldDB" id="A0A0F2KT53"/>
<dbReference type="KEGG" id="ati:AL072_00675"/>
<dbReference type="KEGG" id="ati:AL072_06360"/>
<reference evidence="9" key="1">
    <citation type="submission" date="2015-12" db="EMBL/GenBank/DDBJ databases">
        <title>Complete Genome Sequence of Azospirillum thiophilum BV-S.</title>
        <authorList>
            <person name="Fomenkov A."/>
            <person name="Vincze T."/>
            <person name="Grabovich M."/>
            <person name="Dubinina G."/>
            <person name="Orlova M."/>
            <person name="Belousova E."/>
            <person name="Roberts R.J."/>
        </authorList>
    </citation>
    <scope>NUCLEOTIDE SEQUENCE [LARGE SCALE GENOMIC DNA]</scope>
    <source>
        <strain evidence="9">BV-S</strain>
    </source>
</reference>
<dbReference type="Proteomes" id="UP000069935">
    <property type="component" value="Chromosome 2"/>
</dbReference>
<reference evidence="8 9" key="2">
    <citation type="journal article" date="2016" name="Genome Announc.">
        <title>Complete Genome Sequence of a Strain of Azospirillum thiophilum Isolated from a Sulfide Spring.</title>
        <authorList>
            <person name="Fomenkov A."/>
            <person name="Vincze T."/>
            <person name="Grabovich M."/>
            <person name="Anton B.P."/>
            <person name="Dubinina G."/>
            <person name="Orlova M."/>
            <person name="Belousova E."/>
            <person name="Roberts R.J."/>
        </authorList>
    </citation>
    <scope>NUCLEOTIDE SEQUENCE [LARGE SCALE GENOMIC DNA]</scope>
    <source>
        <strain evidence="8 9">BV-S</strain>
    </source>
</reference>
<dbReference type="EMBL" id="CP012401">
    <property type="protein sequence ID" value="ALG69682.1"/>
    <property type="molecule type" value="Genomic_DNA"/>
</dbReference>
<gene>
    <name evidence="2" type="ORF">AL072_00195</name>
    <name evidence="3" type="ORF">AL072_00675</name>
    <name evidence="4" type="ORF">AL072_06360</name>
    <name evidence="5" type="ORF">AL072_08690</name>
    <name evidence="6" type="ORF">AL072_09605</name>
    <name evidence="7" type="ORF">AL072_17255</name>
    <name evidence="8" type="ORF">AL072_22935</name>
</gene>
<evidence type="ECO:0000259" key="1">
    <source>
        <dbReference type="SMART" id="SM01126"/>
    </source>
</evidence>
<dbReference type="KEGG" id="ati:AL072_17255"/>
<protein>
    <submittedName>
        <fullName evidence="8">Transposase</fullName>
    </submittedName>
</protein>
<evidence type="ECO:0000313" key="2">
    <source>
        <dbReference type="EMBL" id="ALG69608.1"/>
    </source>
</evidence>
<dbReference type="Pfam" id="PF12762">
    <property type="entry name" value="DDE_Tnp_IS1595"/>
    <property type="match status" value="1"/>
</dbReference>
<dbReference type="KEGG" id="ati:AL072_22935"/>
<sequence>MPRRTKSQHFLLSAAARTLSLATVLRLSDTEAETVFAAIRWPETNGRPVCPACDCDAVYDCRRPSGAPRWRCKRCRKDFSLTSGTLFAFHKLALRMYLAAVVIFVNEVKGKGALPLSRDLGVQYKTAFVLGHKIREAMAAESRGVVIGGAGKAAEIDGAYFGGHVRPENRKAERKDRRLAINQTGKRRCVVTIRERDGRTLTGVFPSEDAAGSFIRSRVAKGTEVHADESSAWNDLHARYPMHRINHQDAYSQDGACTNGAESFFSRIRRGEIGHHHHISGLYLHRYANEAAFREDHRRTSNGEQFRVVVGLVTKTGPSVDFCGYWQRAHAA</sequence>
<dbReference type="KEGG" id="ati:AL072_09605"/>
<dbReference type="EMBL" id="CP012401">
    <property type="protein sequence ID" value="ALG70592.1"/>
    <property type="molecule type" value="Genomic_DNA"/>
</dbReference>
<evidence type="ECO:0000313" key="6">
    <source>
        <dbReference type="EMBL" id="ALG71127.1"/>
    </source>
</evidence>
<dbReference type="EMBL" id="CP012402">
    <property type="protein sequence ID" value="ALG72746.1"/>
    <property type="molecule type" value="Genomic_DNA"/>
</dbReference>